<dbReference type="Pfam" id="PF04464">
    <property type="entry name" value="Glyphos_transf"/>
    <property type="match status" value="1"/>
</dbReference>
<dbReference type="PANTHER" id="PTHR37316">
    <property type="entry name" value="TEICHOIC ACID GLYCEROL-PHOSPHATE PRIMASE"/>
    <property type="match status" value="1"/>
</dbReference>
<dbReference type="InterPro" id="IPR007554">
    <property type="entry name" value="Glycerophosphate_synth"/>
</dbReference>
<evidence type="ECO:0000259" key="7">
    <source>
        <dbReference type="Pfam" id="PF00535"/>
    </source>
</evidence>
<dbReference type="SUPFAM" id="SSF53756">
    <property type="entry name" value="UDP-Glycosyltransferase/glycogen phosphorylase"/>
    <property type="match status" value="1"/>
</dbReference>
<evidence type="ECO:0000256" key="4">
    <source>
        <dbReference type="ARBA" id="ARBA00022679"/>
    </source>
</evidence>
<dbReference type="RefSeq" id="WP_169923469.1">
    <property type="nucleotide sequence ID" value="NZ_PDJE01000001.1"/>
</dbReference>
<dbReference type="InterPro" id="IPR001173">
    <property type="entry name" value="Glyco_trans_2-like"/>
</dbReference>
<dbReference type="SUPFAM" id="SSF53448">
    <property type="entry name" value="Nucleotide-diphospho-sugar transferases"/>
    <property type="match status" value="1"/>
</dbReference>
<name>A0A2A9E0Z2_9MICO</name>
<keyword evidence="4 8" id="KW-0808">Transferase</keyword>
<evidence type="ECO:0000256" key="3">
    <source>
        <dbReference type="ARBA" id="ARBA00022475"/>
    </source>
</evidence>
<keyword evidence="6" id="KW-0472">Membrane</keyword>
<evidence type="ECO:0000256" key="2">
    <source>
        <dbReference type="ARBA" id="ARBA00010488"/>
    </source>
</evidence>
<sequence>MRNVGRWIAGLNLRVRLLRDSQELIPGLLSIVVPAYGVERYIGECLRSLSVQNYRNIEVIVVDDGSPDRSYEVAQHWSRRDPRIRIIRKENGGLSSARNVGVEHSRGEYIAFLDSDDFVDRHAYQDAMSILRETGSSFAVMPYRRELKGSYPQAAPWIRAAHDVERKATTLETFPNVMVNAVAWSKVYRREFWDACEFTFPEGLLYEDQALSMEAYARADRFDVLSRVSINWRMRDDQSSITQQVTSSRNIHHHHIAVRDSLNVLQKYSSPDVRQERLRQILNNNLGEFLPNIRQMDDEAWAQFVDFIRYLVSEVSETSLWQEVDARKKILIGLVDSEHRELALQFLEEHGWQADHFSGSAVGSRVVGEFPLKDRLQTELESFAFELSSGETPLRAVARQLTGSKEEIQLSIVAYIDRIRPEDIDSMRFELVEAETGSTRELASHKSGLPGAVLGHTRRYADMQEAIYRITVPSDAFDRDGEYEIRVTGTSNGLRRAAIVTTDWKSTRSTAIELDSGRVVVSVRRPDKSVCFRVTTPSVVAKQLGIAGDKGTLTFDSVKPISHVALVRDGDRFSLNRSITGVERVNGEFTARFSLPRSLYSDPGRMTFDLRAFEPDGTSHTIYVSAELPGVNLVDASTRFVWSRRVRTRNTEDIRGRSIQEFTSGCLTLVDRRNCVSVTDVRYDDANGLIVECQRVEGTPDPARALAQVGSSMFDLPIVLTAESISIRIPLEASAWRDIRRPYPSGSYTLQLESFDSSPLSLDVHDALAPRLPRTFETEKLRVNVTRETGASLGMQIEPPLSDDEIGGGNRWRMKDWFYSLSATKPKSVLFRNLYGEAANDSALAVHKELQRRKSSLELIWAVKDYSVDVPEGARVVLEDSHSYYESFGTANYVMVNVHQPDWYVKRDGQVLIQTFHGYPFKFNGYKWWQKLGFTAERQESFFKRAAEWDYLISPARYATPILKEFYRPGSSVQSEILEIGYPRNDALLSPEADRVREQVRKNLGIPEGRKAVLYAPTFRDYVSADDMSAAMLEFLDLSKLMRSLGDDYVILLRGHPFNARQGTSADSGIINVTDYPDINDLILASDIGILDYSSLRFDYALTGKPSLYYVPDYEQYFRGRESFVPFDETSPGPLLYNAADLVDAIKNADAVARSFDGERSTFISRFMELEDGHATERLVDLIFAPRGDA</sequence>
<comment type="similarity">
    <text evidence="2">Belongs to the CDP-glycerol glycerophosphotransferase family.</text>
</comment>
<dbReference type="CDD" id="cd00761">
    <property type="entry name" value="Glyco_tranf_GTA_type"/>
    <property type="match status" value="1"/>
</dbReference>
<dbReference type="InterPro" id="IPR043148">
    <property type="entry name" value="TagF_C"/>
</dbReference>
<evidence type="ECO:0000313" key="9">
    <source>
        <dbReference type="Proteomes" id="UP000221369"/>
    </source>
</evidence>
<comment type="caution">
    <text evidence="8">The sequence shown here is derived from an EMBL/GenBank/DDBJ whole genome shotgun (WGS) entry which is preliminary data.</text>
</comment>
<dbReference type="Gene3D" id="3.40.50.12580">
    <property type="match status" value="1"/>
</dbReference>
<dbReference type="Proteomes" id="UP000221369">
    <property type="component" value="Unassembled WGS sequence"/>
</dbReference>
<evidence type="ECO:0000313" key="8">
    <source>
        <dbReference type="EMBL" id="PFG31882.1"/>
    </source>
</evidence>
<keyword evidence="5" id="KW-0777">Teichoic acid biosynthesis</keyword>
<evidence type="ECO:0000256" key="6">
    <source>
        <dbReference type="ARBA" id="ARBA00023136"/>
    </source>
</evidence>
<dbReference type="InterPro" id="IPR029044">
    <property type="entry name" value="Nucleotide-diphossugar_trans"/>
</dbReference>
<reference evidence="8 9" key="1">
    <citation type="submission" date="2017-10" db="EMBL/GenBank/DDBJ databases">
        <title>Sequencing the genomes of 1000 actinobacteria strains.</title>
        <authorList>
            <person name="Klenk H.-P."/>
        </authorList>
    </citation>
    <scope>NUCLEOTIDE SEQUENCE [LARGE SCALE GENOMIC DNA]</scope>
    <source>
        <strain evidence="8 9">DSM 21798</strain>
    </source>
</reference>
<proteinExistence type="inferred from homology"/>
<organism evidence="8 9">
    <name type="scientific">Paramicrobacterium agarici</name>
    <dbReference type="NCBI Taxonomy" id="630514"/>
    <lineage>
        <taxon>Bacteria</taxon>
        <taxon>Bacillati</taxon>
        <taxon>Actinomycetota</taxon>
        <taxon>Actinomycetes</taxon>
        <taxon>Micrococcales</taxon>
        <taxon>Microbacteriaceae</taxon>
        <taxon>Paramicrobacterium</taxon>
    </lineage>
</organism>
<dbReference type="EMBL" id="PDJE01000001">
    <property type="protein sequence ID" value="PFG31882.1"/>
    <property type="molecule type" value="Genomic_DNA"/>
</dbReference>
<evidence type="ECO:0000256" key="1">
    <source>
        <dbReference type="ARBA" id="ARBA00004202"/>
    </source>
</evidence>
<gene>
    <name evidence="8" type="ORF">ATJ78_2864</name>
</gene>
<dbReference type="Gene3D" id="3.90.550.10">
    <property type="entry name" value="Spore Coat Polysaccharide Biosynthesis Protein SpsA, Chain A"/>
    <property type="match status" value="1"/>
</dbReference>
<dbReference type="GO" id="GO:0019350">
    <property type="term" value="P:teichoic acid biosynthetic process"/>
    <property type="evidence" value="ECO:0007669"/>
    <property type="project" value="UniProtKB-KW"/>
</dbReference>
<comment type="subcellular location">
    <subcellularLocation>
        <location evidence="1">Cell membrane</location>
        <topology evidence="1">Peripheral membrane protein</topology>
    </subcellularLocation>
</comment>
<dbReference type="InterPro" id="IPR043149">
    <property type="entry name" value="TagF_N"/>
</dbReference>
<feature type="domain" description="Glycosyltransferase 2-like" evidence="7">
    <location>
        <begin position="30"/>
        <end position="163"/>
    </location>
</feature>
<dbReference type="AlphaFoldDB" id="A0A2A9E0Z2"/>
<dbReference type="GO" id="GO:0047355">
    <property type="term" value="F:CDP-glycerol glycerophosphotransferase activity"/>
    <property type="evidence" value="ECO:0007669"/>
    <property type="project" value="InterPro"/>
</dbReference>
<keyword evidence="9" id="KW-1185">Reference proteome</keyword>
<dbReference type="GO" id="GO:0005886">
    <property type="term" value="C:plasma membrane"/>
    <property type="evidence" value="ECO:0007669"/>
    <property type="project" value="UniProtKB-SubCell"/>
</dbReference>
<keyword evidence="3" id="KW-1003">Cell membrane</keyword>
<dbReference type="InterPro" id="IPR051612">
    <property type="entry name" value="Teichoic_Acid_Biosynth"/>
</dbReference>
<dbReference type="Pfam" id="PF00535">
    <property type="entry name" value="Glycos_transf_2"/>
    <property type="match status" value="1"/>
</dbReference>
<evidence type="ECO:0000256" key="5">
    <source>
        <dbReference type="ARBA" id="ARBA00022944"/>
    </source>
</evidence>
<accession>A0A2A9E0Z2</accession>
<dbReference type="Gene3D" id="3.40.50.11820">
    <property type="match status" value="1"/>
</dbReference>
<dbReference type="PANTHER" id="PTHR37316:SF3">
    <property type="entry name" value="TEICHOIC ACID GLYCEROL-PHOSPHATE TRANSFERASE"/>
    <property type="match status" value="1"/>
</dbReference>
<protein>
    <submittedName>
        <fullName evidence="8">CDP-glycerol glycerophosphotransferase</fullName>
    </submittedName>
</protein>